<evidence type="ECO:0000313" key="8">
    <source>
        <dbReference type="EMBL" id="GBG96704.1"/>
    </source>
</evidence>
<feature type="transmembrane region" description="Helical" evidence="6">
    <location>
        <begin position="178"/>
        <end position="196"/>
    </location>
</feature>
<organism evidence="8 9">
    <name type="scientific">Lactococcus termiticola</name>
    <dbReference type="NCBI Taxonomy" id="2169526"/>
    <lineage>
        <taxon>Bacteria</taxon>
        <taxon>Bacillati</taxon>
        <taxon>Bacillota</taxon>
        <taxon>Bacilli</taxon>
        <taxon>Lactobacillales</taxon>
        <taxon>Streptococcaceae</taxon>
        <taxon>Lactococcus</taxon>
    </lineage>
</organism>
<feature type="transmembrane region" description="Helical" evidence="6">
    <location>
        <begin position="374"/>
        <end position="395"/>
    </location>
</feature>
<feature type="domain" description="Major facilitator superfamily (MFS) profile" evidence="7">
    <location>
        <begin position="1"/>
        <end position="427"/>
    </location>
</feature>
<evidence type="ECO:0000256" key="1">
    <source>
        <dbReference type="ARBA" id="ARBA00004651"/>
    </source>
</evidence>
<feature type="transmembrane region" description="Helical" evidence="6">
    <location>
        <begin position="150"/>
        <end position="172"/>
    </location>
</feature>
<dbReference type="InterPro" id="IPR020846">
    <property type="entry name" value="MFS_dom"/>
</dbReference>
<dbReference type="EMBL" id="BFFO01000004">
    <property type="protein sequence ID" value="GBG96704.1"/>
    <property type="molecule type" value="Genomic_DNA"/>
</dbReference>
<feature type="transmembrane region" description="Helical" evidence="6">
    <location>
        <begin position="21"/>
        <end position="42"/>
    </location>
</feature>
<dbReference type="InterPro" id="IPR050495">
    <property type="entry name" value="ATG22/LtaA_families"/>
</dbReference>
<accession>A0A2R5HF88</accession>
<dbReference type="PANTHER" id="PTHR23519">
    <property type="entry name" value="AUTOPHAGY-RELATED PROTEIN 22"/>
    <property type="match status" value="1"/>
</dbReference>
<feature type="transmembrane region" description="Helical" evidence="6">
    <location>
        <begin position="332"/>
        <end position="354"/>
    </location>
</feature>
<dbReference type="InterPro" id="IPR036259">
    <property type="entry name" value="MFS_trans_sf"/>
</dbReference>
<feature type="transmembrane region" description="Helical" evidence="6">
    <location>
        <begin position="111"/>
        <end position="129"/>
    </location>
</feature>
<evidence type="ECO:0000256" key="6">
    <source>
        <dbReference type="SAM" id="Phobius"/>
    </source>
</evidence>
<evidence type="ECO:0000256" key="5">
    <source>
        <dbReference type="ARBA" id="ARBA00023136"/>
    </source>
</evidence>
<keyword evidence="5 6" id="KW-0472">Membrane</keyword>
<comment type="caution">
    <text evidence="8">The sequence shown here is derived from an EMBL/GenBank/DDBJ whole genome shotgun (WGS) entry which is preliminary data.</text>
</comment>
<keyword evidence="9" id="KW-1185">Reference proteome</keyword>
<dbReference type="InterPro" id="IPR024671">
    <property type="entry name" value="Atg22-like"/>
</dbReference>
<dbReference type="Gene3D" id="1.20.1250.20">
    <property type="entry name" value="MFS general substrate transporter like domains"/>
    <property type="match status" value="1"/>
</dbReference>
<dbReference type="Proteomes" id="UP000245021">
    <property type="component" value="Unassembled WGS sequence"/>
</dbReference>
<dbReference type="SUPFAM" id="SSF103473">
    <property type="entry name" value="MFS general substrate transporter"/>
    <property type="match status" value="1"/>
</dbReference>
<dbReference type="GO" id="GO:0022857">
    <property type="term" value="F:transmembrane transporter activity"/>
    <property type="evidence" value="ECO:0007669"/>
    <property type="project" value="InterPro"/>
</dbReference>
<dbReference type="GO" id="GO:0005886">
    <property type="term" value="C:plasma membrane"/>
    <property type="evidence" value="ECO:0007669"/>
    <property type="project" value="UniProtKB-SubCell"/>
</dbReference>
<dbReference type="PANTHER" id="PTHR23519:SF1">
    <property type="entry name" value="AUTOPHAGY-RELATED PROTEIN 22"/>
    <property type="match status" value="1"/>
</dbReference>
<evidence type="ECO:0000259" key="7">
    <source>
        <dbReference type="PROSITE" id="PS50850"/>
    </source>
</evidence>
<sequence length="432" mass="47624">MEITHPTIKAKANKAERSWMLYDLTTNAYATIILTAIFPIYFNAVVGHSVLGLELKGFASSFVMLLTAFLCPILGAVGDLPGKKKRYWAIFAFSGAALTLGLVFASGWQLLLLFFVLSNIAYNCAFLFYDSFITDVTTPERMHRVSTQGFAVGYIGGGLVTLIISAVLLFTMGTSNPLAVKLSFLLTALWWFVFNIPMLRNVKQVHSNPRGLDRGLFRELWATLKDIWADKGLRFYVLAYFFYIDGVSTVITMATSYGSALGLSSSMMILALILTQTVAAPFSIIFGRLATRFNAIRMLLIAIAIYVIICILGFEMGRMIETAPSGPAHGLAISHGQMIFWIVAFMVGMVQGGIQALSRSQFARMIPTERSNEYFGFFNIFNRFASILGPALMAVTTLMTGFSSFGILSLIILFFLGALLLLGGRKHFQEAN</sequence>
<dbReference type="Pfam" id="PF11700">
    <property type="entry name" value="ATG22"/>
    <property type="match status" value="1"/>
</dbReference>
<feature type="transmembrane region" description="Helical" evidence="6">
    <location>
        <begin position="87"/>
        <end position="105"/>
    </location>
</feature>
<evidence type="ECO:0000313" key="9">
    <source>
        <dbReference type="Proteomes" id="UP000245021"/>
    </source>
</evidence>
<keyword evidence="2" id="KW-0813">Transport</keyword>
<reference evidence="8 9" key="1">
    <citation type="journal article" date="2018" name="Genome Announc.">
        <title>Draft Genome Sequence of Lactococcus sp. Strain NtB2 (JCM 32569), Isolated from the Gut of the Higher Termite Nasutitermes takasagoensis.</title>
        <authorList>
            <person name="Noda S."/>
            <person name="Aihara C."/>
            <person name="Yuki M."/>
            <person name="Ohkuma M."/>
        </authorList>
    </citation>
    <scope>NUCLEOTIDE SEQUENCE [LARGE SCALE GENOMIC DNA]</scope>
    <source>
        <strain evidence="8 9">NtB2</strain>
    </source>
</reference>
<keyword evidence="3 6" id="KW-0812">Transmembrane</keyword>
<dbReference type="RefSeq" id="WP_109245679.1">
    <property type="nucleotide sequence ID" value="NZ_BFFO01000004.1"/>
</dbReference>
<feature type="transmembrane region" description="Helical" evidence="6">
    <location>
        <begin position="401"/>
        <end position="422"/>
    </location>
</feature>
<evidence type="ECO:0000256" key="4">
    <source>
        <dbReference type="ARBA" id="ARBA00022989"/>
    </source>
</evidence>
<evidence type="ECO:0000256" key="2">
    <source>
        <dbReference type="ARBA" id="ARBA00022448"/>
    </source>
</evidence>
<dbReference type="AlphaFoldDB" id="A0A2R5HF88"/>
<gene>
    <name evidence="8" type="ORF">NtB2_00828</name>
</gene>
<proteinExistence type="predicted"/>
<protein>
    <submittedName>
        <fullName evidence="8">Major facilitator superfamily transporter</fullName>
    </submittedName>
</protein>
<dbReference type="PROSITE" id="PS50850">
    <property type="entry name" value="MFS"/>
    <property type="match status" value="1"/>
</dbReference>
<feature type="transmembrane region" description="Helical" evidence="6">
    <location>
        <begin position="298"/>
        <end position="320"/>
    </location>
</feature>
<keyword evidence="4 6" id="KW-1133">Transmembrane helix</keyword>
<evidence type="ECO:0000256" key="3">
    <source>
        <dbReference type="ARBA" id="ARBA00022692"/>
    </source>
</evidence>
<name>A0A2R5HF88_9LACT</name>
<feature type="transmembrane region" description="Helical" evidence="6">
    <location>
        <begin position="235"/>
        <end position="255"/>
    </location>
</feature>
<feature type="transmembrane region" description="Helical" evidence="6">
    <location>
        <begin position="62"/>
        <end position="80"/>
    </location>
</feature>
<dbReference type="OrthoDB" id="9768783at2"/>
<feature type="transmembrane region" description="Helical" evidence="6">
    <location>
        <begin position="267"/>
        <end position="286"/>
    </location>
</feature>
<comment type="subcellular location">
    <subcellularLocation>
        <location evidence="1">Cell membrane</location>
        <topology evidence="1">Multi-pass membrane protein</topology>
    </subcellularLocation>
</comment>